<sequence length="645" mass="75683">MSEEVLVSRNSPEDSHMSCFEELEERLKRSQKENAELKRQRTEDAKSNEKVASMFSTQEQNWKAEKKSLRLQIQALFSQFRVIEVKKEEDISCLMKTVEKKESEMQVKNKEVVELLEKNNLLEQKLRNTEQVVDELNQKLGKELDKHSDEVSILMSKHQQLETEVRQALQKMESMKLELDEALQKKNEAVETVKKISEDVAGFRKDKDQKQQILSAILRVSKHDNTEKKLLLKEMKMSKMRRKQAELESERWMAEPRRRKGSSRLLELSGLEKKFQLNEREGSIITIDESDKQRPRVEADELIMIDVKNLQEWIESETEKCTVVLEQRHCKEINAFAEQMRLKDEKIESFRLKLRRSDFEHKCLQTRIYNLEETISGTKQEKFNFQTNSNIWHGSDFLDPQTLWSDMKITRRNPSEEAQDVEGGDTMKPVAGDGTPEENERQEKEACVDPGNLPKYFPWKVDINAMGVSYKIKRLKQQFIVIEKLISREADLSKSYRINGFYLLLSLTNKQVQRYQTLEERTDELCKRMNQNEQVRQSRDGASDGRASEQVRVLEMFLGETFKLQRYMVATGQKLLEIQSTIACSFINNAKDNKRHDKLAGYNTAQFFDIVRCLMKEIQRGMEVRITQIIVNLEGILAREVITRF</sequence>
<organism evidence="3 4">
    <name type="scientific">Zostera marina</name>
    <name type="common">Eelgrass</name>
    <dbReference type="NCBI Taxonomy" id="29655"/>
    <lineage>
        <taxon>Eukaryota</taxon>
        <taxon>Viridiplantae</taxon>
        <taxon>Streptophyta</taxon>
        <taxon>Embryophyta</taxon>
        <taxon>Tracheophyta</taxon>
        <taxon>Spermatophyta</taxon>
        <taxon>Magnoliopsida</taxon>
        <taxon>Liliopsida</taxon>
        <taxon>Zosteraceae</taxon>
        <taxon>Zostera</taxon>
    </lineage>
</organism>
<feature type="coiled-coil region" evidence="1">
    <location>
        <begin position="98"/>
        <end position="199"/>
    </location>
</feature>
<evidence type="ECO:0000313" key="3">
    <source>
        <dbReference type="EMBL" id="KMZ64301.1"/>
    </source>
</evidence>
<dbReference type="PANTHER" id="PTHR47747:SF2">
    <property type="entry name" value="RIBONUCLEASE P PROTEIN SUBUNIT P38-LIKE PROTEIN"/>
    <property type="match status" value="1"/>
</dbReference>
<dbReference type="STRING" id="29655.A0A0K9P5J9"/>
<dbReference type="EMBL" id="LFYR01001167">
    <property type="protein sequence ID" value="KMZ64301.1"/>
    <property type="molecule type" value="Genomic_DNA"/>
</dbReference>
<reference evidence="4" key="1">
    <citation type="journal article" date="2016" name="Nature">
        <title>The genome of the seagrass Zostera marina reveals angiosperm adaptation to the sea.</title>
        <authorList>
            <person name="Olsen J.L."/>
            <person name="Rouze P."/>
            <person name="Verhelst B."/>
            <person name="Lin Y.-C."/>
            <person name="Bayer T."/>
            <person name="Collen J."/>
            <person name="Dattolo E."/>
            <person name="De Paoli E."/>
            <person name="Dittami S."/>
            <person name="Maumus F."/>
            <person name="Michel G."/>
            <person name="Kersting A."/>
            <person name="Lauritano C."/>
            <person name="Lohaus R."/>
            <person name="Toepel M."/>
            <person name="Tonon T."/>
            <person name="Vanneste K."/>
            <person name="Amirebrahimi M."/>
            <person name="Brakel J."/>
            <person name="Bostroem C."/>
            <person name="Chovatia M."/>
            <person name="Grimwood J."/>
            <person name="Jenkins J.W."/>
            <person name="Jueterbock A."/>
            <person name="Mraz A."/>
            <person name="Stam W.T."/>
            <person name="Tice H."/>
            <person name="Bornberg-Bauer E."/>
            <person name="Green P.J."/>
            <person name="Pearson G.A."/>
            <person name="Procaccini G."/>
            <person name="Duarte C.M."/>
            <person name="Schmutz J."/>
            <person name="Reusch T.B.H."/>
            <person name="Van de Peer Y."/>
        </authorList>
    </citation>
    <scope>NUCLEOTIDE SEQUENCE [LARGE SCALE GENOMIC DNA]</scope>
    <source>
        <strain evidence="4">cv. Finnish</strain>
    </source>
</reference>
<feature type="region of interest" description="Disordered" evidence="2">
    <location>
        <begin position="412"/>
        <end position="446"/>
    </location>
</feature>
<keyword evidence="1" id="KW-0175">Coiled coil</keyword>
<dbReference type="Proteomes" id="UP000036987">
    <property type="component" value="Unassembled WGS sequence"/>
</dbReference>
<dbReference type="OMA" id="CIRVIGK"/>
<evidence type="ECO:0000313" key="4">
    <source>
        <dbReference type="Proteomes" id="UP000036987"/>
    </source>
</evidence>
<evidence type="ECO:0000256" key="2">
    <source>
        <dbReference type="SAM" id="MobiDB-lite"/>
    </source>
</evidence>
<comment type="caution">
    <text evidence="3">The sequence shown here is derived from an EMBL/GenBank/DDBJ whole genome shotgun (WGS) entry which is preliminary data.</text>
</comment>
<dbReference type="PANTHER" id="PTHR47747">
    <property type="entry name" value="RIBONUCLEASE P PROTEIN SUBUNIT P38-LIKE PROTEIN"/>
    <property type="match status" value="1"/>
</dbReference>
<dbReference type="AlphaFoldDB" id="A0A0K9P5J9"/>
<dbReference type="OrthoDB" id="1735671at2759"/>
<accession>A0A0K9P5J9</accession>
<name>A0A0K9P5J9_ZOSMR</name>
<gene>
    <name evidence="3" type="ORF">ZOSMA_376G00080</name>
</gene>
<proteinExistence type="predicted"/>
<protein>
    <submittedName>
        <fullName evidence="3">Uncharacterized protein</fullName>
    </submittedName>
</protein>
<keyword evidence="4" id="KW-1185">Reference proteome</keyword>
<evidence type="ECO:0000256" key="1">
    <source>
        <dbReference type="SAM" id="Coils"/>
    </source>
</evidence>